<protein>
    <recommendedName>
        <fullName evidence="5">methylcrotonoyl-CoA carboxylase</fullName>
        <ecNumber evidence="5">6.4.1.4</ecNumber>
    </recommendedName>
    <alternativeName>
        <fullName evidence="7">3-methylcrotonyl-CoA carboxylase 2</fullName>
    </alternativeName>
    <alternativeName>
        <fullName evidence="6">3-methylcrotonyl-CoA:carbon dioxide ligase subunit beta</fullName>
    </alternativeName>
</protein>
<feature type="domain" description="CoA carboxyltransferase N-terminal" evidence="9">
    <location>
        <begin position="54"/>
        <end position="264"/>
    </location>
</feature>
<gene>
    <name evidence="10" type="ORF">OIU79_014299</name>
</gene>
<dbReference type="PANTHER" id="PTHR22855">
    <property type="entry name" value="ACETYL, PROPIONYL, PYRUVATE, AND GLUTACONYL CARBOXYLASE-RELATED"/>
    <property type="match status" value="1"/>
</dbReference>
<comment type="caution">
    <text evidence="10">The sequence shown here is derived from an EMBL/GenBank/DDBJ whole genome shotgun (WGS) entry which is preliminary data.</text>
</comment>
<dbReference type="Pfam" id="PF01039">
    <property type="entry name" value="Carboxyl_trans"/>
    <property type="match status" value="1"/>
</dbReference>
<evidence type="ECO:0000256" key="5">
    <source>
        <dbReference type="ARBA" id="ARBA00026116"/>
    </source>
</evidence>
<comment type="similarity">
    <text evidence="1">Belongs to the AccD/PCCB family.</text>
</comment>
<comment type="catalytic activity">
    <reaction evidence="8">
        <text>3-methylbut-2-enoyl-CoA + hydrogencarbonate + ATP = 3-methyl-(2E)-glutaconyl-CoA + ADP + phosphate + H(+)</text>
        <dbReference type="Rhea" id="RHEA:13589"/>
        <dbReference type="ChEBI" id="CHEBI:15378"/>
        <dbReference type="ChEBI" id="CHEBI:17544"/>
        <dbReference type="ChEBI" id="CHEBI:30616"/>
        <dbReference type="ChEBI" id="CHEBI:43474"/>
        <dbReference type="ChEBI" id="CHEBI:57344"/>
        <dbReference type="ChEBI" id="CHEBI:57346"/>
        <dbReference type="ChEBI" id="CHEBI:456216"/>
        <dbReference type="EC" id="6.4.1.4"/>
    </reaction>
</comment>
<dbReference type="GO" id="GO:0005739">
    <property type="term" value="C:mitochondrion"/>
    <property type="evidence" value="ECO:0007669"/>
    <property type="project" value="TreeGrafter"/>
</dbReference>
<dbReference type="OrthoDB" id="439921at2759"/>
<evidence type="ECO:0000256" key="7">
    <source>
        <dbReference type="ARBA" id="ARBA00031404"/>
    </source>
</evidence>
<organism evidence="10 11">
    <name type="scientific">Salix purpurea</name>
    <name type="common">Purple osier willow</name>
    <dbReference type="NCBI Taxonomy" id="77065"/>
    <lineage>
        <taxon>Eukaryota</taxon>
        <taxon>Viridiplantae</taxon>
        <taxon>Streptophyta</taxon>
        <taxon>Embryophyta</taxon>
        <taxon>Tracheophyta</taxon>
        <taxon>Spermatophyta</taxon>
        <taxon>Magnoliopsida</taxon>
        <taxon>eudicotyledons</taxon>
        <taxon>Gunneridae</taxon>
        <taxon>Pentapetalae</taxon>
        <taxon>rosids</taxon>
        <taxon>fabids</taxon>
        <taxon>Malpighiales</taxon>
        <taxon>Salicaceae</taxon>
        <taxon>Saliceae</taxon>
        <taxon>Salix</taxon>
    </lineage>
</organism>
<evidence type="ECO:0000256" key="3">
    <source>
        <dbReference type="ARBA" id="ARBA00022840"/>
    </source>
</evidence>
<dbReference type="PROSITE" id="PS50980">
    <property type="entry name" value="COA_CT_NTER"/>
    <property type="match status" value="1"/>
</dbReference>
<reference evidence="10" key="1">
    <citation type="submission" date="2022-11" db="EMBL/GenBank/DDBJ databases">
        <authorList>
            <person name="Hyden B.L."/>
            <person name="Feng K."/>
            <person name="Yates T."/>
            <person name="Jawdy S."/>
            <person name="Smart L.B."/>
            <person name="Muchero W."/>
        </authorList>
    </citation>
    <scope>NUCLEOTIDE SEQUENCE</scope>
    <source>
        <tissue evidence="10">Shoot tip</tissue>
    </source>
</reference>
<evidence type="ECO:0000256" key="4">
    <source>
        <dbReference type="ARBA" id="ARBA00025711"/>
    </source>
</evidence>
<evidence type="ECO:0000256" key="1">
    <source>
        <dbReference type="ARBA" id="ARBA00006102"/>
    </source>
</evidence>
<keyword evidence="11" id="KW-1185">Reference proteome</keyword>
<dbReference type="Proteomes" id="UP001151532">
    <property type="component" value="Chromosome 9"/>
</dbReference>
<dbReference type="PANTHER" id="PTHR22855:SF13">
    <property type="entry name" value="METHYLCROTONOYL-COA CARBOXYLASE BETA CHAIN, MITOCHONDRIAL"/>
    <property type="match status" value="1"/>
</dbReference>
<sequence length="264" mass="28767">MLRNLARKVVSTTSIPWRSSKSIQLLHKRDFCLGVLPDGVDRNSEAFAQNSKAMEGLISQLQSHINKVLAGGGEEAVKRNRKRNKLLPRERIDKLIDPGSSFLELSQLAGHELYGETLPSGGIITGIGPVHGRLCMFVANDPTVKGGTYYPITVKKHLRAQEIAAQCKLPCIYLVDSGGAFLPKQAEVFPDKDNFGRIFYNQAVMSAEGIPQIALVLGSCTAGGAYIPAMADESVMVKGNATIFLAGTTTCERLLQERKSLRRI</sequence>
<dbReference type="Gene3D" id="3.90.226.10">
    <property type="entry name" value="2-enoyl-CoA Hydratase, Chain A, domain 1"/>
    <property type="match status" value="1"/>
</dbReference>
<dbReference type="GO" id="GO:0004485">
    <property type="term" value="F:methylcrotonoyl-CoA carboxylase activity"/>
    <property type="evidence" value="ECO:0007669"/>
    <property type="project" value="UniProtKB-EC"/>
</dbReference>
<dbReference type="AlphaFoldDB" id="A0A9Q0SX37"/>
<dbReference type="InterPro" id="IPR045190">
    <property type="entry name" value="MCCB/AccD1-like"/>
</dbReference>
<dbReference type="SUPFAM" id="SSF52096">
    <property type="entry name" value="ClpP/crotonase"/>
    <property type="match status" value="1"/>
</dbReference>
<dbReference type="FunFam" id="3.90.226.10:FF:000030">
    <property type="entry name" value="Acetyl-CoA carboxylase carboxyltransferase subunit"/>
    <property type="match status" value="1"/>
</dbReference>
<comment type="pathway">
    <text evidence="4">Amino-acid degradation; L-leucine degradation; (S)-3-hydroxy-3-methylglutaryl-CoA from 3-isovaleryl-CoA: step 2/3.</text>
</comment>
<dbReference type="InterPro" id="IPR029045">
    <property type="entry name" value="ClpP/crotonase-like_dom_sf"/>
</dbReference>
<dbReference type="InterPro" id="IPR011762">
    <property type="entry name" value="COA_CT_N"/>
</dbReference>
<name>A0A9Q0SX37_SALPP</name>
<keyword evidence="3" id="KW-0067">ATP-binding</keyword>
<proteinExistence type="inferred from homology"/>
<dbReference type="GO" id="GO:1905202">
    <property type="term" value="C:methylcrotonoyl-CoA carboxylase complex"/>
    <property type="evidence" value="ECO:0007669"/>
    <property type="project" value="TreeGrafter"/>
</dbReference>
<accession>A0A9Q0SX37</accession>
<dbReference type="EMBL" id="JAPFFK010000018">
    <property type="protein sequence ID" value="KAJ6692520.1"/>
    <property type="molecule type" value="Genomic_DNA"/>
</dbReference>
<evidence type="ECO:0000256" key="2">
    <source>
        <dbReference type="ARBA" id="ARBA00022741"/>
    </source>
</evidence>
<evidence type="ECO:0000313" key="11">
    <source>
        <dbReference type="Proteomes" id="UP001151532"/>
    </source>
</evidence>
<dbReference type="GO" id="GO:0006552">
    <property type="term" value="P:L-leucine catabolic process"/>
    <property type="evidence" value="ECO:0007669"/>
    <property type="project" value="TreeGrafter"/>
</dbReference>
<dbReference type="GO" id="GO:0005524">
    <property type="term" value="F:ATP binding"/>
    <property type="evidence" value="ECO:0007669"/>
    <property type="project" value="UniProtKB-KW"/>
</dbReference>
<evidence type="ECO:0000259" key="9">
    <source>
        <dbReference type="PROSITE" id="PS50980"/>
    </source>
</evidence>
<evidence type="ECO:0000313" key="10">
    <source>
        <dbReference type="EMBL" id="KAJ6692520.1"/>
    </source>
</evidence>
<keyword evidence="2" id="KW-0547">Nucleotide-binding</keyword>
<reference evidence="10" key="2">
    <citation type="journal article" date="2023" name="Int. J. Mol. Sci.">
        <title>De Novo Assembly and Annotation of 11 Diverse Shrub Willow (Salix) Genomes Reveals Novel Gene Organization in Sex-Linked Regions.</title>
        <authorList>
            <person name="Hyden B."/>
            <person name="Feng K."/>
            <person name="Yates T.B."/>
            <person name="Jawdy S."/>
            <person name="Cereghino C."/>
            <person name="Smart L.B."/>
            <person name="Muchero W."/>
        </authorList>
    </citation>
    <scope>NUCLEOTIDE SEQUENCE</scope>
    <source>
        <tissue evidence="10">Shoot tip</tissue>
    </source>
</reference>
<dbReference type="EC" id="6.4.1.4" evidence="5"/>
<dbReference type="InterPro" id="IPR034733">
    <property type="entry name" value="AcCoA_carboxyl_beta"/>
</dbReference>
<evidence type="ECO:0000256" key="6">
    <source>
        <dbReference type="ARBA" id="ARBA00031237"/>
    </source>
</evidence>
<evidence type="ECO:0000256" key="8">
    <source>
        <dbReference type="ARBA" id="ARBA00052347"/>
    </source>
</evidence>